<proteinExistence type="predicted"/>
<evidence type="ECO:0000313" key="3">
    <source>
        <dbReference type="Proteomes" id="UP001521184"/>
    </source>
</evidence>
<accession>A0ABR3T1L0</accession>
<feature type="region of interest" description="Disordered" evidence="1">
    <location>
        <begin position="123"/>
        <end position="191"/>
    </location>
</feature>
<protein>
    <recommendedName>
        <fullName evidence="4">J domain-containing protein</fullName>
    </recommendedName>
</protein>
<keyword evidence="3" id="KW-1185">Reference proteome</keyword>
<dbReference type="Proteomes" id="UP001521184">
    <property type="component" value="Unassembled WGS sequence"/>
</dbReference>
<reference evidence="2 3" key="1">
    <citation type="journal article" date="2023" name="Plant Dis.">
        <title>First Report of Diplodia intermedia Causing Canker and Dieback Diseases on Apple Trees in Canada.</title>
        <authorList>
            <person name="Ellouze W."/>
            <person name="Ilyukhin E."/>
            <person name="Sulman M."/>
            <person name="Ali S."/>
        </authorList>
    </citation>
    <scope>NUCLEOTIDE SEQUENCE [LARGE SCALE GENOMIC DNA]</scope>
    <source>
        <strain evidence="2 3">M45-28</strain>
    </source>
</reference>
<feature type="compositionally biased region" description="Low complexity" evidence="1">
    <location>
        <begin position="136"/>
        <end position="191"/>
    </location>
</feature>
<gene>
    <name evidence="2" type="ORF">SLS58_011070</name>
</gene>
<evidence type="ECO:0000313" key="2">
    <source>
        <dbReference type="EMBL" id="KAL1633439.1"/>
    </source>
</evidence>
<evidence type="ECO:0000256" key="1">
    <source>
        <dbReference type="SAM" id="MobiDB-lite"/>
    </source>
</evidence>
<sequence length="191" mass="20462">MAGPPFTFHLSAGEACDILGISPYSPAPDYAVMRSYMRRLQMLLHPDHVVSGGNAARAQQELGFSFVALREVEEWLFTKPAADEYPKRISQLFNAAKALGSLWISHWNPHKLDGGDMFSPLPAWPHRESKPTATRSSNANSKAPGSSSSSSTTSSGTSRTSPSPNAGSSNSTSNSTSTHNNNNNNNPIGTD</sequence>
<dbReference type="EMBL" id="JAKEKT020000154">
    <property type="protein sequence ID" value="KAL1633439.1"/>
    <property type="molecule type" value="Genomic_DNA"/>
</dbReference>
<name>A0ABR3T1L0_9PEZI</name>
<evidence type="ECO:0008006" key="4">
    <source>
        <dbReference type="Google" id="ProtNLM"/>
    </source>
</evidence>
<organism evidence="2 3">
    <name type="scientific">Diplodia intermedia</name>
    <dbReference type="NCBI Taxonomy" id="856260"/>
    <lineage>
        <taxon>Eukaryota</taxon>
        <taxon>Fungi</taxon>
        <taxon>Dikarya</taxon>
        <taxon>Ascomycota</taxon>
        <taxon>Pezizomycotina</taxon>
        <taxon>Dothideomycetes</taxon>
        <taxon>Dothideomycetes incertae sedis</taxon>
        <taxon>Botryosphaeriales</taxon>
        <taxon>Botryosphaeriaceae</taxon>
        <taxon>Diplodia</taxon>
    </lineage>
</organism>
<comment type="caution">
    <text evidence="2">The sequence shown here is derived from an EMBL/GenBank/DDBJ whole genome shotgun (WGS) entry which is preliminary data.</text>
</comment>